<accession>A0A9P6IP02</accession>
<evidence type="ECO:0000256" key="2">
    <source>
        <dbReference type="SAM" id="Phobius"/>
    </source>
</evidence>
<dbReference type="EMBL" id="JAAAHW010009423">
    <property type="protein sequence ID" value="KAF9941227.1"/>
    <property type="molecule type" value="Genomic_DNA"/>
</dbReference>
<keyword evidence="2" id="KW-0472">Membrane</keyword>
<keyword evidence="4" id="KW-1185">Reference proteome</keyword>
<sequence length="430" mass="47758">MHSLSRMIFLRRTASKYHLFAVINVAQFTNQALIFLLITMAFNTISFDTAHWIDMAIHLGYFVTKPTAMYLAYLRCSAVFPKFCKLDWLHHLLIGARAIELLVIVVINILQNCLCRGSAGGDARCESLAIAWTFRNAAAPVFRLYYIICEAIFYVQLFTTLKGMSQGKNEAVVQYRRLQTSLFTIDLILLISMSIYRIVGIFDKTLPTYVYYELFSSTLTIFNLTEFGLNIRILFNTVTADINVPSSPSKLEMGFIQRQGNCGGNNAGAAIVNPFDPFPSASTPIPSNSGEVSANGHQKVLCITYSPETKRYNSTPLTSSAAETSYASDRDLLNSVTPTSVSSPNHQSPFEHCTSAQDGCYGNDYDPITTRSVSRQDNHIIAPITFRNQAQSEFDLATASVNLITNARLSSAEERRISGVSRPDPAHVAR</sequence>
<dbReference type="AlphaFoldDB" id="A0A9P6IP02"/>
<evidence type="ECO:0000256" key="1">
    <source>
        <dbReference type="SAM" id="MobiDB-lite"/>
    </source>
</evidence>
<comment type="caution">
    <text evidence="3">The sequence shown here is derived from an EMBL/GenBank/DDBJ whole genome shotgun (WGS) entry which is preliminary data.</text>
</comment>
<reference evidence="3" key="1">
    <citation type="journal article" date="2020" name="Fungal Divers.">
        <title>Resolving the Mortierellaceae phylogeny through synthesis of multi-gene phylogenetics and phylogenomics.</title>
        <authorList>
            <person name="Vandepol N."/>
            <person name="Liber J."/>
            <person name="Desiro A."/>
            <person name="Na H."/>
            <person name="Kennedy M."/>
            <person name="Barry K."/>
            <person name="Grigoriev I.V."/>
            <person name="Miller A.N."/>
            <person name="O'Donnell K."/>
            <person name="Stajich J.E."/>
            <person name="Bonito G."/>
        </authorList>
    </citation>
    <scope>NUCLEOTIDE SEQUENCE</scope>
    <source>
        <strain evidence="3">MES-2147</strain>
    </source>
</reference>
<name>A0A9P6IP02_9FUNG</name>
<keyword evidence="2" id="KW-0812">Transmembrane</keyword>
<protein>
    <submittedName>
        <fullName evidence="3">Uncharacterized protein</fullName>
    </submittedName>
</protein>
<dbReference type="OrthoDB" id="2334596at2759"/>
<feature type="transmembrane region" description="Helical" evidence="2">
    <location>
        <begin position="55"/>
        <end position="76"/>
    </location>
</feature>
<gene>
    <name evidence="3" type="ORF">BGZ65_004472</name>
</gene>
<organism evidence="3 4">
    <name type="scientific">Modicella reniformis</name>
    <dbReference type="NCBI Taxonomy" id="1440133"/>
    <lineage>
        <taxon>Eukaryota</taxon>
        <taxon>Fungi</taxon>
        <taxon>Fungi incertae sedis</taxon>
        <taxon>Mucoromycota</taxon>
        <taxon>Mortierellomycotina</taxon>
        <taxon>Mortierellomycetes</taxon>
        <taxon>Mortierellales</taxon>
        <taxon>Mortierellaceae</taxon>
        <taxon>Modicella</taxon>
    </lineage>
</organism>
<evidence type="ECO:0000313" key="3">
    <source>
        <dbReference type="EMBL" id="KAF9941227.1"/>
    </source>
</evidence>
<proteinExistence type="predicted"/>
<evidence type="ECO:0000313" key="4">
    <source>
        <dbReference type="Proteomes" id="UP000749646"/>
    </source>
</evidence>
<feature type="transmembrane region" description="Helical" evidence="2">
    <location>
        <begin position="144"/>
        <end position="161"/>
    </location>
</feature>
<feature type="region of interest" description="Disordered" evidence="1">
    <location>
        <begin position="411"/>
        <end position="430"/>
    </location>
</feature>
<feature type="transmembrane region" description="Helical" evidence="2">
    <location>
        <begin position="208"/>
        <end position="225"/>
    </location>
</feature>
<dbReference type="Proteomes" id="UP000749646">
    <property type="component" value="Unassembled WGS sequence"/>
</dbReference>
<feature type="transmembrane region" description="Helical" evidence="2">
    <location>
        <begin position="21"/>
        <end position="43"/>
    </location>
</feature>
<keyword evidence="2" id="KW-1133">Transmembrane helix</keyword>
<feature type="transmembrane region" description="Helical" evidence="2">
    <location>
        <begin position="182"/>
        <end position="202"/>
    </location>
</feature>